<proteinExistence type="predicted"/>
<feature type="domain" description="HTH marR-type" evidence="1">
    <location>
        <begin position="4"/>
        <end position="133"/>
    </location>
</feature>
<dbReference type="AlphaFoldDB" id="A0A9X3SB38"/>
<dbReference type="PANTHER" id="PTHR33164">
    <property type="entry name" value="TRANSCRIPTIONAL REGULATOR, MARR FAMILY"/>
    <property type="match status" value="1"/>
</dbReference>
<dbReference type="InterPro" id="IPR039422">
    <property type="entry name" value="MarR/SlyA-like"/>
</dbReference>
<evidence type="ECO:0000313" key="2">
    <source>
        <dbReference type="EMBL" id="MDA0184353.1"/>
    </source>
</evidence>
<reference evidence="2" key="1">
    <citation type="submission" date="2022-10" db="EMBL/GenBank/DDBJ databases">
        <title>The WGS of Solirubrobacter phytolaccae KCTC 29190.</title>
        <authorList>
            <person name="Jiang Z."/>
        </authorList>
    </citation>
    <scope>NUCLEOTIDE SEQUENCE</scope>
    <source>
        <strain evidence="2">KCTC 29190</strain>
    </source>
</reference>
<dbReference type="GO" id="GO:0003700">
    <property type="term" value="F:DNA-binding transcription factor activity"/>
    <property type="evidence" value="ECO:0007669"/>
    <property type="project" value="InterPro"/>
</dbReference>
<comment type="caution">
    <text evidence="2">The sequence shown here is derived from an EMBL/GenBank/DDBJ whole genome shotgun (WGS) entry which is preliminary data.</text>
</comment>
<dbReference type="InterPro" id="IPR036390">
    <property type="entry name" value="WH_DNA-bd_sf"/>
</dbReference>
<gene>
    <name evidence="2" type="ORF">OJ997_28875</name>
</gene>
<dbReference type="Pfam" id="PF12802">
    <property type="entry name" value="MarR_2"/>
    <property type="match status" value="1"/>
</dbReference>
<dbReference type="GO" id="GO:0006950">
    <property type="term" value="P:response to stress"/>
    <property type="evidence" value="ECO:0007669"/>
    <property type="project" value="TreeGrafter"/>
</dbReference>
<dbReference type="EMBL" id="JAPDDP010000074">
    <property type="protein sequence ID" value="MDA0184353.1"/>
    <property type="molecule type" value="Genomic_DNA"/>
</dbReference>
<sequence>MNERAVAITSLQSALAALELAGMQRRGELRRRLRVGDEELTALLHLAHHERLAQRRLGELTGLSRSGAGAMIQRLEEHGYVRRWADPEDRRLRWIELTPAGREALDGASPVTLDDLTTEDLVAAGRVLDQLVGEPVSAPEADDIAPADGVPVWRHWG</sequence>
<dbReference type="PANTHER" id="PTHR33164:SF43">
    <property type="entry name" value="HTH-TYPE TRANSCRIPTIONAL REPRESSOR YETL"/>
    <property type="match status" value="1"/>
</dbReference>
<organism evidence="2 3">
    <name type="scientific">Solirubrobacter phytolaccae</name>
    <dbReference type="NCBI Taxonomy" id="1404360"/>
    <lineage>
        <taxon>Bacteria</taxon>
        <taxon>Bacillati</taxon>
        <taxon>Actinomycetota</taxon>
        <taxon>Thermoleophilia</taxon>
        <taxon>Solirubrobacterales</taxon>
        <taxon>Solirubrobacteraceae</taxon>
        <taxon>Solirubrobacter</taxon>
    </lineage>
</organism>
<protein>
    <submittedName>
        <fullName evidence="2">MarR family transcriptional regulator</fullName>
    </submittedName>
</protein>
<dbReference type="RefSeq" id="WP_270028805.1">
    <property type="nucleotide sequence ID" value="NZ_JAPDDP010000074.1"/>
</dbReference>
<evidence type="ECO:0000313" key="3">
    <source>
        <dbReference type="Proteomes" id="UP001147653"/>
    </source>
</evidence>
<name>A0A9X3SB38_9ACTN</name>
<dbReference type="SMART" id="SM00347">
    <property type="entry name" value="HTH_MARR"/>
    <property type="match status" value="1"/>
</dbReference>
<dbReference type="InterPro" id="IPR000835">
    <property type="entry name" value="HTH_MarR-typ"/>
</dbReference>
<dbReference type="PROSITE" id="PS50995">
    <property type="entry name" value="HTH_MARR_2"/>
    <property type="match status" value="1"/>
</dbReference>
<dbReference type="SUPFAM" id="SSF46785">
    <property type="entry name" value="Winged helix' DNA-binding domain"/>
    <property type="match status" value="1"/>
</dbReference>
<dbReference type="Proteomes" id="UP001147653">
    <property type="component" value="Unassembled WGS sequence"/>
</dbReference>
<dbReference type="InterPro" id="IPR036388">
    <property type="entry name" value="WH-like_DNA-bd_sf"/>
</dbReference>
<evidence type="ECO:0000259" key="1">
    <source>
        <dbReference type="PROSITE" id="PS50995"/>
    </source>
</evidence>
<accession>A0A9X3SB38</accession>
<keyword evidence="3" id="KW-1185">Reference proteome</keyword>
<dbReference type="Gene3D" id="1.10.10.10">
    <property type="entry name" value="Winged helix-like DNA-binding domain superfamily/Winged helix DNA-binding domain"/>
    <property type="match status" value="1"/>
</dbReference>